<dbReference type="Pfam" id="PF13206">
    <property type="entry name" value="VSG_B"/>
    <property type="match status" value="1"/>
</dbReference>
<dbReference type="GO" id="GO:0098552">
    <property type="term" value="C:side of membrane"/>
    <property type="evidence" value="ECO:0007669"/>
    <property type="project" value="UniProtKB-KW"/>
</dbReference>
<dbReference type="AlphaFoldDB" id="A0A1J0R5M6"/>
<evidence type="ECO:0000313" key="13">
    <source>
        <dbReference type="EMBL" id="APD73107.1"/>
    </source>
</evidence>
<evidence type="ECO:0000256" key="1">
    <source>
        <dbReference type="ARBA" id="ARBA00002523"/>
    </source>
</evidence>
<evidence type="ECO:0000256" key="2">
    <source>
        <dbReference type="ARBA" id="ARBA00004609"/>
    </source>
</evidence>
<accession>A0A1J0R5M6</accession>
<comment type="subcellular location">
    <subcellularLocation>
        <location evidence="2">Cell membrane</location>
        <topology evidence="2">Lipid-anchor</topology>
        <topology evidence="2">GPI-anchor</topology>
    </subcellularLocation>
</comment>
<dbReference type="VEuPathDB" id="TriTrypDB:Tb927.3.120"/>
<proteinExistence type="predicted"/>
<evidence type="ECO:0000256" key="4">
    <source>
        <dbReference type="ARBA" id="ARBA00022622"/>
    </source>
</evidence>
<feature type="region of interest" description="Disordered" evidence="9">
    <location>
        <begin position="423"/>
        <end position="465"/>
    </location>
</feature>
<feature type="compositionally biased region" description="Basic and acidic residues" evidence="9">
    <location>
        <begin position="444"/>
        <end position="465"/>
    </location>
</feature>
<evidence type="ECO:0000256" key="7">
    <source>
        <dbReference type="ARBA" id="ARBA00023180"/>
    </source>
</evidence>
<evidence type="ECO:0000256" key="3">
    <source>
        <dbReference type="ARBA" id="ARBA00022475"/>
    </source>
</evidence>
<feature type="compositionally biased region" description="Basic and acidic residues" evidence="9">
    <location>
        <begin position="423"/>
        <end position="434"/>
    </location>
</feature>
<protein>
    <submittedName>
        <fullName evidence="13">Variant surface glycoprotein 1125.279</fullName>
    </submittedName>
</protein>
<evidence type="ECO:0000259" key="12">
    <source>
        <dbReference type="Pfam" id="PF13206"/>
    </source>
</evidence>
<evidence type="ECO:0000256" key="9">
    <source>
        <dbReference type="SAM" id="MobiDB-lite"/>
    </source>
</evidence>
<keyword evidence="7" id="KW-0325">Glycoprotein</keyword>
<evidence type="ECO:0000256" key="10">
    <source>
        <dbReference type="SAM" id="SignalP"/>
    </source>
</evidence>
<keyword evidence="8" id="KW-0449">Lipoprotein</keyword>
<keyword evidence="3" id="KW-1003">Cell membrane</keyword>
<evidence type="ECO:0000256" key="6">
    <source>
        <dbReference type="ARBA" id="ARBA00023136"/>
    </source>
</evidence>
<dbReference type="Pfam" id="PF10659">
    <property type="entry name" value="Trypan_glycop_C"/>
    <property type="match status" value="1"/>
</dbReference>
<evidence type="ECO:0000256" key="5">
    <source>
        <dbReference type="ARBA" id="ARBA00022729"/>
    </source>
</evidence>
<sequence>MNQGVVLLGFFLASISVRKTTGALGDAHADVLALCGTWTAALQLAKESVVKADIAEDMTEILNLNMTLAPSEWQQNFKDQGAGNTYEKFKTGKENKLGNTDWTDLWQAWKKTYNEAINTDHQWHKEFKQKGKKPNPSISRGYVAELADAAWALKKQHNSEIPKDQEGAKESLLSDIKAALCSGKLKTKADGSGCEDDAITTTKATTCSDGDGTKEGHSIGMDMMCLCATATPTECLGTPGTEVLGTGNLVSGILAQLQSKCPTLPEAADAIAAAEEALNVLKSRICAQVAADAAGNVLLGKKSTSKHEGTDAACVNYKSYYAQGKQGMESIPWVIKLRSAIKHAKEMRRLTQEKSQQAATIKQLKLKIVAEFAREFKTDDCLAQYKQVMPADDEKQAKNHCSKYDKNKTCTADNKCKWEGKNEADGPCKPKEGEGQTNQGPGAGKEENAEGKMCSEKKSEGECKDGCKWEGETCKDSSILVSKPFSLMVSAFVA</sequence>
<dbReference type="VEuPathDB" id="TriTrypDB:Tb427_000337600"/>
<feature type="chain" id="PRO_5013221334" evidence="10">
    <location>
        <begin position="23"/>
        <end position="494"/>
    </location>
</feature>
<dbReference type="InterPro" id="IPR025932">
    <property type="entry name" value="Trypano_VSG_B_N_dom"/>
</dbReference>
<keyword evidence="6" id="KW-0472">Membrane</keyword>
<dbReference type="GO" id="GO:0005886">
    <property type="term" value="C:plasma membrane"/>
    <property type="evidence" value="ECO:0007669"/>
    <property type="project" value="UniProtKB-SubCell"/>
</dbReference>
<keyword evidence="5 10" id="KW-0732">Signal</keyword>
<comment type="function">
    <text evidence="1">VSG forms a coat on the surface of the parasite. The trypanosome evades the immune response of the host by expressing a series of antigenically distinct VSGs from an estimated 1000 VSG genes.</text>
</comment>
<feature type="signal peptide" evidence="10">
    <location>
        <begin position="1"/>
        <end position="22"/>
    </location>
</feature>
<feature type="domain" description="Trypanosome variant surface glycoprotein C-terminal" evidence="11">
    <location>
        <begin position="401"/>
        <end position="494"/>
    </location>
</feature>
<organism evidence="13">
    <name type="scientific">Trypanosoma brucei</name>
    <dbReference type="NCBI Taxonomy" id="5691"/>
    <lineage>
        <taxon>Eukaryota</taxon>
        <taxon>Discoba</taxon>
        <taxon>Euglenozoa</taxon>
        <taxon>Kinetoplastea</taxon>
        <taxon>Metakinetoplastina</taxon>
        <taxon>Trypanosomatida</taxon>
        <taxon>Trypanosomatidae</taxon>
        <taxon>Trypanosoma</taxon>
    </lineage>
</organism>
<reference evidence="13" key="1">
    <citation type="submission" date="2016-08" db="EMBL/GenBank/DDBJ databases">
        <title>VSG repertoire of Trypanosoma brucei EATRO 1125.</title>
        <authorList>
            <person name="Cross G.A."/>
        </authorList>
    </citation>
    <scope>NUCLEOTIDE SEQUENCE</scope>
    <source>
        <strain evidence="13">EATRO 1125</strain>
    </source>
</reference>
<dbReference type="EMBL" id="KX699151">
    <property type="protein sequence ID" value="APD73107.1"/>
    <property type="molecule type" value="Genomic_DNA"/>
</dbReference>
<evidence type="ECO:0000259" key="11">
    <source>
        <dbReference type="Pfam" id="PF10659"/>
    </source>
</evidence>
<feature type="domain" description="Trypanosome variant surface glycoprotein B-type N-terminal" evidence="12">
    <location>
        <begin position="17"/>
        <end position="362"/>
    </location>
</feature>
<name>A0A1J0R5M6_9TRYP</name>
<keyword evidence="4" id="KW-0336">GPI-anchor</keyword>
<dbReference type="InterPro" id="IPR019609">
    <property type="entry name" value="Variant_surf_glycoprt_trypan_C"/>
</dbReference>
<evidence type="ECO:0000256" key="8">
    <source>
        <dbReference type="ARBA" id="ARBA00023288"/>
    </source>
</evidence>